<proteinExistence type="predicted"/>
<reference evidence="3" key="1">
    <citation type="journal article" date="2020" name="bioRxiv">
        <title>A rank-normalized archaeal taxonomy based on genome phylogeny resolves widespread incomplete and uneven classifications.</title>
        <authorList>
            <person name="Rinke C."/>
            <person name="Chuvochina M."/>
            <person name="Mussig A.J."/>
            <person name="Chaumeil P.-A."/>
            <person name="Waite D.W."/>
            <person name="Whitman W.B."/>
            <person name="Parks D.H."/>
            <person name="Hugenholtz P."/>
        </authorList>
    </citation>
    <scope>NUCLEOTIDE SEQUENCE [LARGE SCALE GENOMIC DNA]</scope>
</reference>
<evidence type="ECO:0000313" key="2">
    <source>
        <dbReference type="EMBL" id="HIH08323.1"/>
    </source>
</evidence>
<dbReference type="EMBL" id="DUFG01000017">
    <property type="protein sequence ID" value="HIH08323.1"/>
    <property type="molecule type" value="Genomic_DNA"/>
</dbReference>
<comment type="caution">
    <text evidence="2">The sequence shown here is derived from an EMBL/GenBank/DDBJ whole genome shotgun (WGS) entry which is preliminary data.</text>
</comment>
<accession>A0A7J4IS25</accession>
<feature type="transmembrane region" description="Helical" evidence="1">
    <location>
        <begin position="671"/>
        <end position="691"/>
    </location>
</feature>
<dbReference type="Proteomes" id="UP000577419">
    <property type="component" value="Unassembled WGS sequence"/>
</dbReference>
<organism evidence="2 3">
    <name type="scientific">Candidatus Iainarchaeum sp</name>
    <dbReference type="NCBI Taxonomy" id="3101447"/>
    <lineage>
        <taxon>Archaea</taxon>
        <taxon>Candidatus Iainarchaeota</taxon>
        <taxon>Candidatus Iainarchaeia</taxon>
        <taxon>Candidatus Iainarchaeales</taxon>
        <taxon>Candidatus Iainarchaeaceae</taxon>
        <taxon>Candidatus Iainarchaeum</taxon>
    </lineage>
</organism>
<evidence type="ECO:0000313" key="3">
    <source>
        <dbReference type="Proteomes" id="UP000577419"/>
    </source>
</evidence>
<evidence type="ECO:0000256" key="1">
    <source>
        <dbReference type="SAM" id="Phobius"/>
    </source>
</evidence>
<gene>
    <name evidence="2" type="ORF">HA237_03060</name>
</gene>
<protein>
    <submittedName>
        <fullName evidence="2">Uncharacterized protein</fullName>
    </submittedName>
</protein>
<dbReference type="AlphaFoldDB" id="A0A7J4IS25"/>
<sequence length="710" mass="79285">MSLKQIFLLLISTLALASFANAFYVGYTDSDFYFEIYSGENYGFVDVPYSYYYEDWYYFDYPYRVNYFGNYYYYEPGWYQYSPSYWNYDPYAYSYYATDYYFYGGAWTYYPGWTTVYAPTYYGHYYYPPVYFYNTFTVGAPYDYPQEASCSELSINANNVSIEAGKTKTVEVSVFNDSRKNFKVNSVNVHIDGFEVTAKNIEFSETIYSKFSGKVQFELAAEEGSPSKELEAEVRINGEFADSTNCSGKDASDTFTINIKGNEATPATGSINSGNSAASQFETNYSTSFIVPRENSWREVASTETIPNTNDFPTRNSLQLGSLTFEPLKGNCNGIGLVVEPLSVKAKEARQRDFYLKNFSNADFIIDSVTATEAESFFSISAERIDSMVYSDNMARVRVHLLGGNTAEDEVGKARLTVKGHFDSGISCTESKEFEVYVDASSVAAGPEKFELTVPEKAELNGSGFVRIKADNPSNETAVIRMDAGNAIVSPSSITVGPRSLVERVIAVNGFDSDEELLVYSIEIPGALHSQKYTKLVKISEEAGSEGGIKLLSYTSMVEIKNGKGVLSVVVENNSGKAEEVKVRLTDLPQGFTADSSTVELSPRERRTVALQLESENEKGNFNAVLLVESESRVFRRNIELVVVEAEEQQEGQGVVEGLVGTAFAVLEDNALGIALGFVILVILILLYKIVSIDKRIIKKEHTWISYRNQ</sequence>
<keyword evidence="1" id="KW-0812">Transmembrane</keyword>
<keyword evidence="1" id="KW-0472">Membrane</keyword>
<name>A0A7J4IS25_9ARCH</name>
<keyword evidence="1" id="KW-1133">Transmembrane helix</keyword>